<dbReference type="SUPFAM" id="SSF81383">
    <property type="entry name" value="F-box domain"/>
    <property type="match status" value="1"/>
</dbReference>
<sequence>MEGSGQGVNDSDARLLEHMESLQLLHASLSDVDVGSVPLHTAIQLHSCTAEVCAVKKCLETTELLERILVFLPTSDILTVRWTNRKWNATIQESPELRLHFFTYSQWNRPGSDFQLLPVVLPGLTIERGATIHLGQWVTITITAEAARRILLSNQPHERADPKTVFDSIGGPSGSQGPSFLGRGSSHSAQKTAGTDSTLDYADLFVTQPPLPGMQVFQAVLREPTIEAPAQSAEDTGLENDAQALLESLQTLPASELGRPRLRCGAGRAPQHPTDFTGSSAAPRRLTGPVNWRRRNFLPSMEGASAEPEVETRPRAKISCATGIKLGFLAVTALDIINSPTAAASEQKDVRVVFKAIMSFTEPEAAPKKRPSTQTITWLG</sequence>
<keyword evidence="3" id="KW-1185">Reference proteome</keyword>
<dbReference type="Proteomes" id="UP001271007">
    <property type="component" value="Unassembled WGS sequence"/>
</dbReference>
<gene>
    <name evidence="2" type="ORF">LTR09_007111</name>
</gene>
<reference evidence="2" key="1">
    <citation type="submission" date="2023-04" db="EMBL/GenBank/DDBJ databases">
        <title>Black Yeasts Isolated from many extreme environments.</title>
        <authorList>
            <person name="Coleine C."/>
            <person name="Stajich J.E."/>
            <person name="Selbmann L."/>
        </authorList>
    </citation>
    <scope>NUCLEOTIDE SEQUENCE</scope>
    <source>
        <strain evidence="2">CCFEE 5312</strain>
    </source>
</reference>
<dbReference type="CDD" id="cd09917">
    <property type="entry name" value="F-box_SF"/>
    <property type="match status" value="1"/>
</dbReference>
<dbReference type="EMBL" id="JAWDJX010000024">
    <property type="protein sequence ID" value="KAK3051811.1"/>
    <property type="molecule type" value="Genomic_DNA"/>
</dbReference>
<evidence type="ECO:0000256" key="1">
    <source>
        <dbReference type="SAM" id="MobiDB-lite"/>
    </source>
</evidence>
<dbReference type="InterPro" id="IPR036047">
    <property type="entry name" value="F-box-like_dom_sf"/>
</dbReference>
<evidence type="ECO:0000313" key="3">
    <source>
        <dbReference type="Proteomes" id="UP001271007"/>
    </source>
</evidence>
<protein>
    <recommendedName>
        <fullName evidence="4">F-box domain-containing protein</fullName>
    </recommendedName>
</protein>
<name>A0AAJ0G837_9PEZI</name>
<organism evidence="2 3">
    <name type="scientific">Extremus antarcticus</name>
    <dbReference type="NCBI Taxonomy" id="702011"/>
    <lineage>
        <taxon>Eukaryota</taxon>
        <taxon>Fungi</taxon>
        <taxon>Dikarya</taxon>
        <taxon>Ascomycota</taxon>
        <taxon>Pezizomycotina</taxon>
        <taxon>Dothideomycetes</taxon>
        <taxon>Dothideomycetidae</taxon>
        <taxon>Mycosphaerellales</taxon>
        <taxon>Extremaceae</taxon>
        <taxon>Extremus</taxon>
    </lineage>
</organism>
<feature type="compositionally biased region" description="Polar residues" evidence="1">
    <location>
        <begin position="185"/>
        <end position="194"/>
    </location>
</feature>
<dbReference type="AlphaFoldDB" id="A0AAJ0G837"/>
<proteinExistence type="predicted"/>
<evidence type="ECO:0008006" key="4">
    <source>
        <dbReference type="Google" id="ProtNLM"/>
    </source>
</evidence>
<accession>A0AAJ0G837</accession>
<feature type="region of interest" description="Disordered" evidence="1">
    <location>
        <begin position="161"/>
        <end position="194"/>
    </location>
</feature>
<evidence type="ECO:0000313" key="2">
    <source>
        <dbReference type="EMBL" id="KAK3051811.1"/>
    </source>
</evidence>
<comment type="caution">
    <text evidence="2">The sequence shown here is derived from an EMBL/GenBank/DDBJ whole genome shotgun (WGS) entry which is preliminary data.</text>
</comment>